<feature type="transmembrane region" description="Helical" evidence="1">
    <location>
        <begin position="239"/>
        <end position="260"/>
    </location>
</feature>
<gene>
    <name evidence="3" type="ORF">EDC34_105170</name>
</gene>
<feature type="transmembrane region" description="Helical" evidence="1">
    <location>
        <begin position="175"/>
        <end position="197"/>
    </location>
</feature>
<evidence type="ECO:0000256" key="2">
    <source>
        <dbReference type="SAM" id="SignalP"/>
    </source>
</evidence>
<evidence type="ECO:0000256" key="1">
    <source>
        <dbReference type="SAM" id="Phobius"/>
    </source>
</evidence>
<protein>
    <recommendedName>
        <fullName evidence="5">DUF4436 domain-containing protein</fullName>
    </recommendedName>
</protein>
<reference evidence="3 4" key="1">
    <citation type="submission" date="2019-03" db="EMBL/GenBank/DDBJ databases">
        <title>Genomic Encyclopedia of Type Strains, Phase IV (KMG-IV): sequencing the most valuable type-strain genomes for metagenomic binning, comparative biology and taxonomic classification.</title>
        <authorList>
            <person name="Goeker M."/>
        </authorList>
    </citation>
    <scope>NUCLEOTIDE SEQUENCE [LARGE SCALE GENOMIC DNA]</scope>
    <source>
        <strain evidence="3 4">DSM 13605</strain>
    </source>
</reference>
<feature type="chain" id="PRO_5020356354" description="DUF4436 domain-containing protein" evidence="2">
    <location>
        <begin position="28"/>
        <end position="269"/>
    </location>
</feature>
<dbReference type="EMBL" id="SMAP01000005">
    <property type="protein sequence ID" value="TCT23579.1"/>
    <property type="molecule type" value="Genomic_DNA"/>
</dbReference>
<sequence length="269" mass="28872">MRGWKAVACAGWLVLLGVFVGPVRAQAAATPVVELRETFPPGPEIRVPPNATVYLRIGYSAPAPVHIWARPYFHGRPAEAGSSPSLQYSGDGETLGFFFLFKPGQVDEVRVTAGDGRPGSTPEIARWPLVVAVEAGAPAPGAPPAWVASLRAQEHARADQLRAQAAQVPPSAGSIAWFSGFMLLMLGLAAAGIGWPLWALWRWRGGWRWLAAVPAAAVAFVLLRIVLDTARDPTSHNLWPFEVVMVAGASLLAMLSLALVRRLREARPQ</sequence>
<keyword evidence="4" id="KW-1185">Reference proteome</keyword>
<name>A0A4R3N9D7_9GAMM</name>
<keyword evidence="2" id="KW-0732">Signal</keyword>
<keyword evidence="1" id="KW-0472">Membrane</keyword>
<keyword evidence="1" id="KW-0812">Transmembrane</keyword>
<dbReference type="AlphaFoldDB" id="A0A4R3N9D7"/>
<accession>A0A4R3N9D7</accession>
<feature type="signal peptide" evidence="2">
    <location>
        <begin position="1"/>
        <end position="27"/>
    </location>
</feature>
<comment type="caution">
    <text evidence="3">The sequence shown here is derived from an EMBL/GenBank/DDBJ whole genome shotgun (WGS) entry which is preliminary data.</text>
</comment>
<feature type="transmembrane region" description="Helical" evidence="1">
    <location>
        <begin position="209"/>
        <end position="227"/>
    </location>
</feature>
<dbReference type="Proteomes" id="UP000295414">
    <property type="component" value="Unassembled WGS sequence"/>
</dbReference>
<keyword evidence="1" id="KW-1133">Transmembrane helix</keyword>
<evidence type="ECO:0008006" key="5">
    <source>
        <dbReference type="Google" id="ProtNLM"/>
    </source>
</evidence>
<evidence type="ECO:0000313" key="4">
    <source>
        <dbReference type="Proteomes" id="UP000295414"/>
    </source>
</evidence>
<proteinExistence type="predicted"/>
<evidence type="ECO:0000313" key="3">
    <source>
        <dbReference type="EMBL" id="TCT23579.1"/>
    </source>
</evidence>
<organism evidence="3 4">
    <name type="scientific">Thermomonas haemolytica</name>
    <dbReference type="NCBI Taxonomy" id="141949"/>
    <lineage>
        <taxon>Bacteria</taxon>
        <taxon>Pseudomonadati</taxon>
        <taxon>Pseudomonadota</taxon>
        <taxon>Gammaproteobacteria</taxon>
        <taxon>Lysobacterales</taxon>
        <taxon>Lysobacteraceae</taxon>
        <taxon>Thermomonas</taxon>
    </lineage>
</organism>